<dbReference type="Proteomes" id="UP000315167">
    <property type="component" value="Unassembled WGS sequence"/>
</dbReference>
<comment type="caution">
    <text evidence="1">The sequence shown here is derived from an EMBL/GenBank/DDBJ whole genome shotgun (WGS) entry which is preliminary data.</text>
</comment>
<dbReference type="AlphaFoldDB" id="A0A562LBM1"/>
<dbReference type="RefSeq" id="WP_144898503.1">
    <property type="nucleotide sequence ID" value="NZ_VLKN01000002.1"/>
</dbReference>
<gene>
    <name evidence="1" type="ORF">IP90_00994</name>
</gene>
<protein>
    <submittedName>
        <fullName evidence="1">Uncharacterized protein</fullName>
    </submittedName>
</protein>
<keyword evidence="2" id="KW-1185">Reference proteome</keyword>
<reference evidence="1 2" key="1">
    <citation type="journal article" date="2015" name="Stand. Genomic Sci.">
        <title>Genomic Encyclopedia of Bacterial and Archaeal Type Strains, Phase III: the genomes of soil and plant-associated and newly described type strains.</title>
        <authorList>
            <person name="Whitman W.B."/>
            <person name="Woyke T."/>
            <person name="Klenk H.P."/>
            <person name="Zhou Y."/>
            <person name="Lilburn T.G."/>
            <person name="Beck B.J."/>
            <person name="De Vos P."/>
            <person name="Vandamme P."/>
            <person name="Eisen J.A."/>
            <person name="Garrity G."/>
            <person name="Hugenholtz P."/>
            <person name="Kyrpides N.C."/>
        </authorList>
    </citation>
    <scope>NUCLEOTIDE SEQUENCE [LARGE SCALE GENOMIC DNA]</scope>
    <source>
        <strain evidence="1 2">CGMCC 1.10821</strain>
    </source>
</reference>
<evidence type="ECO:0000313" key="1">
    <source>
        <dbReference type="EMBL" id="TWI04854.1"/>
    </source>
</evidence>
<accession>A0A562LBM1</accession>
<organism evidence="1 2">
    <name type="scientific">Luteimonas cucumeris</name>
    <dbReference type="NCBI Taxonomy" id="985012"/>
    <lineage>
        <taxon>Bacteria</taxon>
        <taxon>Pseudomonadati</taxon>
        <taxon>Pseudomonadota</taxon>
        <taxon>Gammaproteobacteria</taxon>
        <taxon>Lysobacterales</taxon>
        <taxon>Lysobacteraceae</taxon>
        <taxon>Luteimonas</taxon>
    </lineage>
</organism>
<dbReference type="EMBL" id="VLKN01000002">
    <property type="protein sequence ID" value="TWI04854.1"/>
    <property type="molecule type" value="Genomic_DNA"/>
</dbReference>
<name>A0A562LBM1_9GAMM</name>
<evidence type="ECO:0000313" key="2">
    <source>
        <dbReference type="Proteomes" id="UP000315167"/>
    </source>
</evidence>
<sequence>MTDDKVPLAIREKARDLHYAITDAIRLHHLTPPAHNELRRLLTEALATDYEAASARAEAAEALLRQVIDAHTGENIDGCGMTNAQLSAIAAQQALAIDGLRQTRDDIAGD</sequence>
<proteinExistence type="predicted"/>